<dbReference type="AlphaFoldDB" id="A0A7X3SR21"/>
<dbReference type="InterPro" id="IPR015421">
    <property type="entry name" value="PyrdxlP-dep_Trfase_major"/>
</dbReference>
<dbReference type="GO" id="GO:1901605">
    <property type="term" value="P:alpha-amino acid metabolic process"/>
    <property type="evidence" value="ECO:0007669"/>
    <property type="project" value="TreeGrafter"/>
</dbReference>
<organism evidence="10 11">
    <name type="scientific">Microvirga makkahensis</name>
    <dbReference type="NCBI Taxonomy" id="1128670"/>
    <lineage>
        <taxon>Bacteria</taxon>
        <taxon>Pseudomonadati</taxon>
        <taxon>Pseudomonadota</taxon>
        <taxon>Alphaproteobacteria</taxon>
        <taxon>Hyphomicrobiales</taxon>
        <taxon>Methylobacteriaceae</taxon>
        <taxon>Microvirga</taxon>
    </lineage>
</organism>
<dbReference type="OrthoDB" id="9804020at2"/>
<feature type="domain" description="Aminotransferase class I/classII large" evidence="9">
    <location>
        <begin position="48"/>
        <end position="364"/>
    </location>
</feature>
<dbReference type="CDD" id="cd00609">
    <property type="entry name" value="AAT_like"/>
    <property type="match status" value="1"/>
</dbReference>
<keyword evidence="11" id="KW-1185">Reference proteome</keyword>
<dbReference type="Gene3D" id="3.90.1150.10">
    <property type="entry name" value="Aspartate Aminotransferase, domain 1"/>
    <property type="match status" value="1"/>
</dbReference>
<keyword evidence="6 10" id="KW-0808">Transferase</keyword>
<evidence type="ECO:0000256" key="8">
    <source>
        <dbReference type="ARBA" id="ARBA00031658"/>
    </source>
</evidence>
<comment type="caution">
    <text evidence="10">The sequence shown here is derived from an EMBL/GenBank/DDBJ whole genome shotgun (WGS) entry which is preliminary data.</text>
</comment>
<dbReference type="Proteomes" id="UP000436483">
    <property type="component" value="Unassembled WGS sequence"/>
</dbReference>
<dbReference type="PANTHER" id="PTHR42790:SF19">
    <property type="entry name" value="KYNURENINE_ALPHA-AMINOADIPATE AMINOTRANSFERASE, MITOCHONDRIAL"/>
    <property type="match status" value="1"/>
</dbReference>
<evidence type="ECO:0000256" key="1">
    <source>
        <dbReference type="ARBA" id="ARBA00001933"/>
    </source>
</evidence>
<keyword evidence="5 10" id="KW-0032">Aminotransferase</keyword>
<evidence type="ECO:0000256" key="5">
    <source>
        <dbReference type="ARBA" id="ARBA00022576"/>
    </source>
</evidence>
<dbReference type="GO" id="GO:0030170">
    <property type="term" value="F:pyridoxal phosphate binding"/>
    <property type="evidence" value="ECO:0007669"/>
    <property type="project" value="InterPro"/>
</dbReference>
<comment type="similarity">
    <text evidence="2">Belongs to the class-I pyridoxal-phosphate-dependent aminotransferase family.</text>
</comment>
<dbReference type="PANTHER" id="PTHR42790">
    <property type="entry name" value="AMINOTRANSFERASE"/>
    <property type="match status" value="1"/>
</dbReference>
<accession>A0A7X3SR21</accession>
<gene>
    <name evidence="10" type="ORF">GR328_20080</name>
</gene>
<evidence type="ECO:0000256" key="6">
    <source>
        <dbReference type="ARBA" id="ARBA00022679"/>
    </source>
</evidence>
<evidence type="ECO:0000259" key="9">
    <source>
        <dbReference type="Pfam" id="PF00155"/>
    </source>
</evidence>
<dbReference type="EMBL" id="WURB01000020">
    <property type="protein sequence ID" value="MXQ13714.1"/>
    <property type="molecule type" value="Genomic_DNA"/>
</dbReference>
<dbReference type="InterPro" id="IPR004839">
    <property type="entry name" value="Aminotransferase_I/II_large"/>
</dbReference>
<evidence type="ECO:0000256" key="2">
    <source>
        <dbReference type="ARBA" id="ARBA00007441"/>
    </source>
</evidence>
<evidence type="ECO:0000256" key="7">
    <source>
        <dbReference type="ARBA" id="ARBA00022898"/>
    </source>
</evidence>
<dbReference type="GO" id="GO:0008483">
    <property type="term" value="F:transaminase activity"/>
    <property type="evidence" value="ECO:0007669"/>
    <property type="project" value="UniProtKB-KW"/>
</dbReference>
<reference evidence="10 11" key="1">
    <citation type="submission" date="2019-12" db="EMBL/GenBank/DDBJ databases">
        <authorList>
            <person name="Yuan C.-G."/>
        </authorList>
    </citation>
    <scope>NUCLEOTIDE SEQUENCE [LARGE SCALE GENOMIC DNA]</scope>
    <source>
        <strain evidence="10 11">KCTC 23863</strain>
    </source>
</reference>
<keyword evidence="7" id="KW-0663">Pyridoxal phosphate</keyword>
<proteinExistence type="inferred from homology"/>
<sequence length="390" mass="43651">MDVMKPNAIRDLLRLGADPRVISFGGGYPDASLFPITELEGIVHEAVAVSGRDTLQYTVSNGIPRLRQQIAERMTRDSIPCAEDNILILQGAQQGLDLVAKMLIDKGNVIITENPTFLGALIAFNPYEPAYATVRMDQDGMDMDELELTLQRNPGAKLLYTVPDFQNPTGVTMSLERRKRLIELANRYDLMVLEDSPYRELRYQGTPIPPIKSFDTEGRVIFLGSFSKILAPGLRLGWAVASEELTQQLGLLKLAADTQCSTLNMSIASLYLERYDIDAHIKTIRETYRRKKDLMLDTIRRTFPQNVSFTDPSGGLFTWLTFPEGFDTTRFMADHALPEAKVAYVPGATFFPLEQRVNHARFSYSTQADEVIVRGVSALGQLLTSRSPNH</sequence>
<dbReference type="Pfam" id="PF00155">
    <property type="entry name" value="Aminotran_1_2"/>
    <property type="match status" value="1"/>
</dbReference>
<dbReference type="InterPro" id="IPR050859">
    <property type="entry name" value="Class-I_PLP-dep_aminotransf"/>
</dbReference>
<comment type="cofactor">
    <cofactor evidence="1">
        <name>pyridoxal 5'-phosphate</name>
        <dbReference type="ChEBI" id="CHEBI:597326"/>
    </cofactor>
</comment>
<dbReference type="SUPFAM" id="SSF53383">
    <property type="entry name" value="PLP-dependent transferases"/>
    <property type="match status" value="1"/>
</dbReference>
<evidence type="ECO:0000256" key="4">
    <source>
        <dbReference type="ARBA" id="ARBA00016004"/>
    </source>
</evidence>
<dbReference type="InterPro" id="IPR015424">
    <property type="entry name" value="PyrdxlP-dep_Trfase"/>
</dbReference>
<dbReference type="InterPro" id="IPR015422">
    <property type="entry name" value="PyrdxlP-dep_Trfase_small"/>
</dbReference>
<protein>
    <recommendedName>
        <fullName evidence="4">8-amino-7-oxononanoate synthase</fullName>
    </recommendedName>
    <alternativeName>
        <fullName evidence="8">Alpha-oxoamine synthase</fullName>
    </alternativeName>
</protein>
<dbReference type="Gene3D" id="3.40.640.10">
    <property type="entry name" value="Type I PLP-dependent aspartate aminotransferase-like (Major domain)"/>
    <property type="match status" value="1"/>
</dbReference>
<evidence type="ECO:0000256" key="3">
    <source>
        <dbReference type="ARBA" id="ARBA00011738"/>
    </source>
</evidence>
<evidence type="ECO:0000313" key="11">
    <source>
        <dbReference type="Proteomes" id="UP000436483"/>
    </source>
</evidence>
<comment type="subunit">
    <text evidence="3">Homodimer.</text>
</comment>
<evidence type="ECO:0000313" key="10">
    <source>
        <dbReference type="EMBL" id="MXQ13714.1"/>
    </source>
</evidence>
<reference evidence="10 11" key="2">
    <citation type="submission" date="2020-01" db="EMBL/GenBank/DDBJ databases">
        <title>Microvirga sp. nov., an arsenate reduction bacterium isolated from Tibet hotspring sediments.</title>
        <authorList>
            <person name="Xian W.-D."/>
            <person name="Li W.-J."/>
        </authorList>
    </citation>
    <scope>NUCLEOTIDE SEQUENCE [LARGE SCALE GENOMIC DNA]</scope>
    <source>
        <strain evidence="10 11">KCTC 23863</strain>
    </source>
</reference>
<dbReference type="FunFam" id="3.40.640.10:FF:000053">
    <property type="entry name" value="Aminotransferase, class I"/>
    <property type="match status" value="1"/>
</dbReference>
<name>A0A7X3SR21_9HYPH</name>